<sequence length="232" mass="25952">MKIRFLMLVILGGITSFIIYSCSLTQGTISIHKDTICSNYTDVNTLEVKLIHAMTQKYSDKQLDAINTGTRTRFTQPTAQQPEKGDSEAIWFDLETLKAFIYHIENEAKKHPQKPAQSKDLGIRIYYASYPDSTHWGNYTNLPGTGNHQLTNDYSERHTLIMVPTIRRDGIEFDFNPLDYNTYYDGMDLTGIYSLVSSSAFLALTGTPSSGSTGAQNHGKLYPPLGDTGNAF</sequence>
<feature type="region of interest" description="Disordered" evidence="1">
    <location>
        <begin position="208"/>
        <end position="232"/>
    </location>
</feature>
<protein>
    <submittedName>
        <fullName evidence="2">Uncharacterized protein</fullName>
    </submittedName>
</protein>
<evidence type="ECO:0000313" key="3">
    <source>
        <dbReference type="Proteomes" id="UP000198379"/>
    </source>
</evidence>
<dbReference type="EMBL" id="FZNY01000001">
    <property type="protein sequence ID" value="SNR41229.1"/>
    <property type="molecule type" value="Genomic_DNA"/>
</dbReference>
<organism evidence="2 3">
    <name type="scientific">Dokdonia pacifica</name>
    <dbReference type="NCBI Taxonomy" id="1627892"/>
    <lineage>
        <taxon>Bacteria</taxon>
        <taxon>Pseudomonadati</taxon>
        <taxon>Bacteroidota</taxon>
        <taxon>Flavobacteriia</taxon>
        <taxon>Flavobacteriales</taxon>
        <taxon>Flavobacteriaceae</taxon>
        <taxon>Dokdonia</taxon>
    </lineage>
</organism>
<dbReference type="Proteomes" id="UP000198379">
    <property type="component" value="Unassembled WGS sequence"/>
</dbReference>
<dbReference type="RefSeq" id="WP_089369992.1">
    <property type="nucleotide sequence ID" value="NZ_BMEP01000002.1"/>
</dbReference>
<keyword evidence="3" id="KW-1185">Reference proteome</keyword>
<dbReference type="OrthoDB" id="1355945at2"/>
<proteinExistence type="predicted"/>
<accession>A0A238W6A1</accession>
<evidence type="ECO:0000313" key="2">
    <source>
        <dbReference type="EMBL" id="SNR41229.1"/>
    </source>
</evidence>
<dbReference type="AlphaFoldDB" id="A0A238W6A1"/>
<evidence type="ECO:0000256" key="1">
    <source>
        <dbReference type="SAM" id="MobiDB-lite"/>
    </source>
</evidence>
<name>A0A238W6A1_9FLAO</name>
<dbReference type="PROSITE" id="PS51257">
    <property type="entry name" value="PROKAR_LIPOPROTEIN"/>
    <property type="match status" value="1"/>
</dbReference>
<reference evidence="2 3" key="1">
    <citation type="submission" date="2017-06" db="EMBL/GenBank/DDBJ databases">
        <authorList>
            <person name="Kim H.J."/>
            <person name="Triplett B.A."/>
        </authorList>
    </citation>
    <scope>NUCLEOTIDE SEQUENCE [LARGE SCALE GENOMIC DNA]</scope>
    <source>
        <strain evidence="2 3">DSM 25597</strain>
    </source>
</reference>
<gene>
    <name evidence="2" type="ORF">SAMN06265376_101667</name>
</gene>